<evidence type="ECO:0000313" key="1">
    <source>
        <dbReference type="EMBL" id="KAB2603565.1"/>
    </source>
</evidence>
<reference evidence="1 2" key="3">
    <citation type="submission" date="2019-11" db="EMBL/GenBank/DDBJ databases">
        <title>A de novo genome assembly of a pear dwarfing rootstock.</title>
        <authorList>
            <person name="Wang F."/>
            <person name="Wang J."/>
            <person name="Li S."/>
            <person name="Zhang Y."/>
            <person name="Fang M."/>
            <person name="Ma L."/>
            <person name="Zhao Y."/>
            <person name="Jiang S."/>
        </authorList>
    </citation>
    <scope>NUCLEOTIDE SEQUENCE [LARGE SCALE GENOMIC DNA]</scope>
    <source>
        <strain evidence="1">S2</strain>
        <tissue evidence="1">Leaf</tissue>
    </source>
</reference>
<evidence type="ECO:0000313" key="2">
    <source>
        <dbReference type="Proteomes" id="UP000327157"/>
    </source>
</evidence>
<dbReference type="GO" id="GO:0016740">
    <property type="term" value="F:transferase activity"/>
    <property type="evidence" value="ECO:0007669"/>
    <property type="project" value="UniProtKB-KW"/>
</dbReference>
<sequence>MILAANAAVGVITETNAEKALEITFTFIVLICRLMDRPLCPTMRSGFYHETQILSWDKEEDKELDPGCALLRPSCVCMSSFTG</sequence>
<comment type="caution">
    <text evidence="1">The sequence shown here is derived from an EMBL/GenBank/DDBJ whole genome shotgun (WGS) entry which is preliminary data.</text>
</comment>
<reference evidence="2" key="2">
    <citation type="submission" date="2019-10" db="EMBL/GenBank/DDBJ databases">
        <title>A de novo genome assembly of a pear dwarfing rootstock.</title>
        <authorList>
            <person name="Wang F."/>
            <person name="Wang J."/>
            <person name="Li S."/>
            <person name="Zhang Y."/>
            <person name="Fang M."/>
            <person name="Ma L."/>
            <person name="Zhao Y."/>
            <person name="Jiang S."/>
        </authorList>
    </citation>
    <scope>NUCLEOTIDE SEQUENCE [LARGE SCALE GENOMIC DNA]</scope>
</reference>
<gene>
    <name evidence="1" type="ORF">D8674_004570</name>
</gene>
<organism evidence="1 2">
    <name type="scientific">Pyrus ussuriensis x Pyrus communis</name>
    <dbReference type="NCBI Taxonomy" id="2448454"/>
    <lineage>
        <taxon>Eukaryota</taxon>
        <taxon>Viridiplantae</taxon>
        <taxon>Streptophyta</taxon>
        <taxon>Embryophyta</taxon>
        <taxon>Tracheophyta</taxon>
        <taxon>Spermatophyta</taxon>
        <taxon>Magnoliopsida</taxon>
        <taxon>eudicotyledons</taxon>
        <taxon>Gunneridae</taxon>
        <taxon>Pentapetalae</taxon>
        <taxon>rosids</taxon>
        <taxon>fabids</taxon>
        <taxon>Rosales</taxon>
        <taxon>Rosaceae</taxon>
        <taxon>Amygdaloideae</taxon>
        <taxon>Maleae</taxon>
        <taxon>Pyrus</taxon>
    </lineage>
</organism>
<dbReference type="EMBL" id="SMOL01000695">
    <property type="protein sequence ID" value="KAB2603565.1"/>
    <property type="molecule type" value="Genomic_DNA"/>
</dbReference>
<keyword evidence="2" id="KW-1185">Reference proteome</keyword>
<keyword evidence="1" id="KW-0808">Transferase</keyword>
<dbReference type="Proteomes" id="UP000327157">
    <property type="component" value="Chromosome 10"/>
</dbReference>
<accession>A0A5N5FK89</accession>
<proteinExistence type="predicted"/>
<protein>
    <submittedName>
        <fullName evidence="1">Polyribonucleotide nucleotidyltransferase 1</fullName>
    </submittedName>
</protein>
<name>A0A5N5FK89_9ROSA</name>
<reference evidence="1 2" key="1">
    <citation type="submission" date="2019-09" db="EMBL/GenBank/DDBJ databases">
        <authorList>
            <person name="Ou C."/>
        </authorList>
    </citation>
    <scope>NUCLEOTIDE SEQUENCE [LARGE SCALE GENOMIC DNA]</scope>
    <source>
        <strain evidence="1">S2</strain>
        <tissue evidence="1">Leaf</tissue>
    </source>
</reference>
<dbReference type="OrthoDB" id="3352408at2759"/>
<dbReference type="AlphaFoldDB" id="A0A5N5FK89"/>